<evidence type="ECO:0000313" key="1">
    <source>
        <dbReference type="EMBL" id="QAX92272.1"/>
    </source>
</evidence>
<evidence type="ECO:0008006" key="3">
    <source>
        <dbReference type="Google" id="ProtNLM"/>
    </source>
</evidence>
<evidence type="ECO:0000313" key="2">
    <source>
        <dbReference type="Proteomes" id="UP000289486"/>
    </source>
</evidence>
<dbReference type="PROSITE" id="PS51257">
    <property type="entry name" value="PROKAR_LIPOPROTEIN"/>
    <property type="match status" value="1"/>
</dbReference>
<accession>A0A411AVY9</accession>
<dbReference type="EMBL" id="MK388689">
    <property type="protein sequence ID" value="QAX92272.1"/>
    <property type="molecule type" value="Genomic_DNA"/>
</dbReference>
<organism evidence="1 2">
    <name type="scientific">Pantoea phage vB_PagM_LIET2</name>
    <dbReference type="NCBI Taxonomy" id="2508071"/>
    <lineage>
        <taxon>Viruses</taxon>
        <taxon>Duplodnaviria</taxon>
        <taxon>Heunggongvirae</taxon>
        <taxon>Uroviricota</taxon>
        <taxon>Caudoviricetes</taxon>
        <taxon>Lietduovirus</taxon>
        <taxon>Lietduovirus LIET2</taxon>
    </lineage>
</organism>
<dbReference type="Pfam" id="PF25682">
    <property type="entry name" value="Phage_VG64"/>
    <property type="match status" value="1"/>
</dbReference>
<proteinExistence type="predicted"/>
<dbReference type="Proteomes" id="UP000289486">
    <property type="component" value="Segment"/>
</dbReference>
<name>A0A411AVY9_9CAUD</name>
<reference evidence="1 2" key="1">
    <citation type="submission" date="2019-01" db="EMBL/GenBank/DDBJ databases">
        <title>Complete genome sequence of Pantoea phage vB_PagM_LIET2.</title>
        <authorList>
            <person name="Truncaite L."/>
            <person name="Simoliuniene M."/>
            <person name="Kazlauskas D."/>
            <person name="Meskys R."/>
            <person name="Simoliunas E."/>
        </authorList>
    </citation>
    <scope>NUCLEOTIDE SEQUENCE [LARGE SCALE GENOMIC DNA]</scope>
</reference>
<sequence>MKRMIIAALAAATLLTGCDVNDADVVSANVSKAAANFEVPRRIVFYNIRTNTYMLSIDGLCARENKGQEVEITCKTGPGQNDYKKHFMGLTTEVTYFIEQTEATKADKYFYRVTFKPSVILPDVDIR</sequence>
<dbReference type="InterPro" id="IPR058243">
    <property type="entry name" value="Phage_VG64"/>
</dbReference>
<gene>
    <name evidence="1" type="ORF">LIET2_gp020</name>
</gene>
<protein>
    <recommendedName>
        <fullName evidence="3">Lipoprotein</fullName>
    </recommendedName>
</protein>
<keyword evidence="2" id="KW-1185">Reference proteome</keyword>